<dbReference type="Gene3D" id="1.10.1200.10">
    <property type="entry name" value="ACP-like"/>
    <property type="match status" value="1"/>
</dbReference>
<dbReference type="InterPro" id="IPR036736">
    <property type="entry name" value="ACP-like_sf"/>
</dbReference>
<name>A0A542BPT6_SERFO</name>
<dbReference type="PROSITE" id="PS50075">
    <property type="entry name" value="CARRIER"/>
    <property type="match status" value="1"/>
</dbReference>
<dbReference type="InterPro" id="IPR009081">
    <property type="entry name" value="PP-bd_ACP"/>
</dbReference>
<reference evidence="2" key="2">
    <citation type="submission" date="2019-08" db="EMBL/GenBank/DDBJ databases">
        <title>Investigation of anaerobic lignin degradation for improved lignocellulosic biofuels.</title>
        <authorList>
            <person name="Deangelis K.PhD."/>
        </authorList>
    </citation>
    <scope>NUCLEOTIDE SEQUENCE [LARGE SCALE GENOMIC DNA]</scope>
    <source>
        <strain evidence="2">128R</strain>
    </source>
</reference>
<evidence type="ECO:0000259" key="1">
    <source>
        <dbReference type="PROSITE" id="PS50075"/>
    </source>
</evidence>
<reference evidence="2" key="1">
    <citation type="submission" date="2019-06" db="EMBL/GenBank/DDBJ databases">
        <authorList>
            <person name="Deangelis K."/>
            <person name="Huntemann M."/>
            <person name="Clum A."/>
            <person name="Pillay M."/>
            <person name="Palaniappan K."/>
            <person name="Varghese N."/>
            <person name="Mikhailova N."/>
            <person name="Stamatis D."/>
            <person name="Reddy T."/>
            <person name="Daum C."/>
            <person name="Shapiro N."/>
            <person name="Ivanova N."/>
            <person name="Kyrpides N."/>
            <person name="Woyke T."/>
        </authorList>
    </citation>
    <scope>NUCLEOTIDE SEQUENCE [LARGE SCALE GENOMIC DNA]</scope>
    <source>
        <strain evidence="2">128R</strain>
    </source>
</reference>
<gene>
    <name evidence="2" type="ORF">FHU10_4563</name>
</gene>
<dbReference type="Pfam" id="PF00550">
    <property type="entry name" value="PP-binding"/>
    <property type="match status" value="1"/>
</dbReference>
<feature type="domain" description="Carrier" evidence="1">
    <location>
        <begin position="3"/>
        <end position="79"/>
    </location>
</feature>
<proteinExistence type="predicted"/>
<organism evidence="2">
    <name type="scientific">Serratia fonticola</name>
    <dbReference type="NCBI Taxonomy" id="47917"/>
    <lineage>
        <taxon>Bacteria</taxon>
        <taxon>Pseudomonadati</taxon>
        <taxon>Pseudomonadota</taxon>
        <taxon>Gammaproteobacteria</taxon>
        <taxon>Enterobacterales</taxon>
        <taxon>Yersiniaceae</taxon>
        <taxon>Serratia</taxon>
    </lineage>
</organism>
<evidence type="ECO:0000313" key="2">
    <source>
        <dbReference type="EMBL" id="TVZ71906.1"/>
    </source>
</evidence>
<accession>A0A542BPT6</accession>
<dbReference type="AlphaFoldDB" id="A0A542BPT6"/>
<dbReference type="SUPFAM" id="SSF47336">
    <property type="entry name" value="ACP-like"/>
    <property type="match status" value="1"/>
</dbReference>
<sequence>MRQDLEAFLKAIIDRLTDIDVDAITDETTIDELDLVSLDFVTIKVEAKNKLGMDIDLNALAEAELDTFGELMDYLEKNYLKEK</sequence>
<protein>
    <submittedName>
        <fullName evidence="2">Phosphopantetheine binding protein</fullName>
    </submittedName>
</protein>
<comment type="caution">
    <text evidence="2">The sequence shown here is derived from an EMBL/GenBank/DDBJ whole genome shotgun (WGS) entry which is preliminary data.</text>
</comment>
<dbReference type="EMBL" id="VISQ01000001">
    <property type="protein sequence ID" value="TVZ71906.1"/>
    <property type="molecule type" value="Genomic_DNA"/>
</dbReference>